<dbReference type="InterPro" id="IPR003140">
    <property type="entry name" value="PLipase/COase/thioEstase"/>
</dbReference>
<evidence type="ECO:0000313" key="2">
    <source>
        <dbReference type="EMBL" id="KAA0999998.1"/>
    </source>
</evidence>
<evidence type="ECO:0000259" key="1">
    <source>
        <dbReference type="Pfam" id="PF02230"/>
    </source>
</evidence>
<dbReference type="Gene3D" id="3.40.50.1820">
    <property type="entry name" value="alpha/beta hydrolase"/>
    <property type="match status" value="1"/>
</dbReference>
<dbReference type="Pfam" id="PF02230">
    <property type="entry name" value="Abhydrolase_2"/>
    <property type="match status" value="1"/>
</dbReference>
<dbReference type="Proteomes" id="UP000325273">
    <property type="component" value="Unassembled WGS sequence"/>
</dbReference>
<proteinExistence type="predicted"/>
<reference evidence="2 3" key="1">
    <citation type="submission" date="2019-08" db="EMBL/GenBank/DDBJ databases">
        <title>Paraburkholderia sp. DCY113.</title>
        <authorList>
            <person name="Kang J."/>
        </authorList>
    </citation>
    <scope>NUCLEOTIDE SEQUENCE [LARGE SCALE GENOMIC DNA]</scope>
    <source>
        <strain evidence="2 3">DCY113</strain>
    </source>
</reference>
<evidence type="ECO:0000313" key="3">
    <source>
        <dbReference type="Proteomes" id="UP000325273"/>
    </source>
</evidence>
<name>A0A5B0GBN1_9BURK</name>
<organism evidence="2 3">
    <name type="scientific">Paraburkholderia panacisoli</name>
    <dbReference type="NCBI Taxonomy" id="2603818"/>
    <lineage>
        <taxon>Bacteria</taxon>
        <taxon>Pseudomonadati</taxon>
        <taxon>Pseudomonadota</taxon>
        <taxon>Betaproteobacteria</taxon>
        <taxon>Burkholderiales</taxon>
        <taxon>Burkholderiaceae</taxon>
        <taxon>Paraburkholderia</taxon>
    </lineage>
</organism>
<keyword evidence="3" id="KW-1185">Reference proteome</keyword>
<gene>
    <name evidence="2" type="ORF">FVF58_40860</name>
</gene>
<dbReference type="InterPro" id="IPR029058">
    <property type="entry name" value="AB_hydrolase_fold"/>
</dbReference>
<feature type="domain" description="Phospholipase/carboxylesterase/thioesterase" evidence="1">
    <location>
        <begin position="25"/>
        <end position="109"/>
    </location>
</feature>
<protein>
    <recommendedName>
        <fullName evidence="1">Phospholipase/carboxylesterase/thioesterase domain-containing protein</fullName>
    </recommendedName>
</protein>
<sequence length="148" mass="16209">MPDRARSPSPRYRLVVSARAPYVLGEGSYEWFEDATVNGRLDGDPQQLAASRARIVRVVDELVKKYGFDRSRVYLVGFSQGATMSYKVALTEPAGIKGIGVMSGAIFPSFLHTLKRSPKLVAPESVYFAWGCRQPHTGQLRAGCSPAS</sequence>
<dbReference type="SUPFAM" id="SSF53474">
    <property type="entry name" value="alpha/beta-Hydrolases"/>
    <property type="match status" value="1"/>
</dbReference>
<comment type="caution">
    <text evidence="2">The sequence shown here is derived from an EMBL/GenBank/DDBJ whole genome shotgun (WGS) entry which is preliminary data.</text>
</comment>
<dbReference type="AlphaFoldDB" id="A0A5B0GBN1"/>
<dbReference type="GO" id="GO:0016787">
    <property type="term" value="F:hydrolase activity"/>
    <property type="evidence" value="ECO:0007669"/>
    <property type="project" value="InterPro"/>
</dbReference>
<dbReference type="EMBL" id="VTUZ01000046">
    <property type="protein sequence ID" value="KAA0999998.1"/>
    <property type="molecule type" value="Genomic_DNA"/>
</dbReference>
<accession>A0A5B0GBN1</accession>